<accession>G9ZQY4</accession>
<comment type="caution">
    <text evidence="6">The sequence shown here is derived from an EMBL/GenBank/DDBJ whole genome shotgun (WGS) entry which is preliminary data.</text>
</comment>
<dbReference type="eggNOG" id="COG1063">
    <property type="taxonomic scope" value="Bacteria"/>
</dbReference>
<protein>
    <submittedName>
        <fullName evidence="6">Putative chlorophyll synthesis pathway protein BchC</fullName>
    </submittedName>
</protein>
<evidence type="ECO:0000256" key="2">
    <source>
        <dbReference type="ARBA" id="ARBA00022833"/>
    </source>
</evidence>
<dbReference type="PANTHER" id="PTHR43401">
    <property type="entry name" value="L-THREONINE 3-DEHYDROGENASE"/>
    <property type="match status" value="1"/>
</dbReference>
<sequence>MKKDFVIADNVTGIFLQMRSSIYFLKAVTNVCSIKFKGDLLMKALVLTATKKMEVQDIDQPTVKPNEVKIQTKYAGICGTDHALYNGLPGSADAVPPIVLGHENSGVVAEVGSDVTNLKVGDRVTVDPNIYCGQCFYCHTDSPELCDNLSAVGVTRNGGLEEFFTAPASVVYPIPDDISFKAAAAIEPISCAVHGVQLLNVTPYQRALVIGDGFEGQLFAQILQAYGVHQVDLSGHSDKKLDLNRTKLGVTNTYNTNEVSLPINAYDIVIEAVGRPETQEQAIEATRKGGQVLMFGVGAPDAHFAMNAYEVYQKQLTIQGSFINPNAFEDSIALLQGGKLDVETLISNELSLNEVEEVLQGKVKGISKAVVKVGD</sequence>
<dbReference type="Pfam" id="PF08240">
    <property type="entry name" value="ADH_N"/>
    <property type="match status" value="1"/>
</dbReference>
<dbReference type="SUPFAM" id="SSF50129">
    <property type="entry name" value="GroES-like"/>
    <property type="match status" value="1"/>
</dbReference>
<dbReference type="GO" id="GO:0016491">
    <property type="term" value="F:oxidoreductase activity"/>
    <property type="evidence" value="ECO:0007669"/>
    <property type="project" value="UniProtKB-KW"/>
</dbReference>
<dbReference type="EMBL" id="AGEY01000152">
    <property type="protein sequence ID" value="EHL97086.1"/>
    <property type="molecule type" value="Genomic_DNA"/>
</dbReference>
<feature type="domain" description="Enoyl reductase (ER)" evidence="5">
    <location>
        <begin position="48"/>
        <end position="371"/>
    </location>
</feature>
<dbReference type="Pfam" id="PF00107">
    <property type="entry name" value="ADH_zinc_N"/>
    <property type="match status" value="1"/>
</dbReference>
<reference evidence="6 7" key="1">
    <citation type="submission" date="2011-09" db="EMBL/GenBank/DDBJ databases">
        <authorList>
            <person name="Weinstock G."/>
            <person name="Sodergren E."/>
            <person name="Clifton S."/>
            <person name="Fulton L."/>
            <person name="Fulton B."/>
            <person name="Courtney L."/>
            <person name="Fronick C."/>
            <person name="Harrison M."/>
            <person name="Strong C."/>
            <person name="Farmer C."/>
            <person name="Delahaunty K."/>
            <person name="Markovic C."/>
            <person name="Hall O."/>
            <person name="Minx P."/>
            <person name="Tomlinson C."/>
            <person name="Mitreva M."/>
            <person name="Hou S."/>
            <person name="Chen J."/>
            <person name="Wollam A."/>
            <person name="Pepin K.H."/>
            <person name="Johnson M."/>
            <person name="Bhonagiri V."/>
            <person name="Zhang X."/>
            <person name="Suruliraj S."/>
            <person name="Warren W."/>
            <person name="Chinwalla A."/>
            <person name="Mardis E.R."/>
            <person name="Wilson R.K."/>
        </authorList>
    </citation>
    <scope>NUCLEOTIDE SEQUENCE [LARGE SCALE GENOMIC DNA]</scope>
    <source>
        <strain evidence="6 7">F0439</strain>
    </source>
</reference>
<dbReference type="InterPro" id="IPR020843">
    <property type="entry name" value="ER"/>
</dbReference>
<dbReference type="HOGENOM" id="CLU_026673_11_0_9"/>
<comment type="cofactor">
    <cofactor evidence="4">
        <name>Zn(2+)</name>
        <dbReference type="ChEBI" id="CHEBI:29105"/>
    </cofactor>
</comment>
<comment type="similarity">
    <text evidence="4">Belongs to the zinc-containing alcohol dehydrogenase family.</text>
</comment>
<dbReference type="PATRIC" id="fig|797515.3.peg.1942"/>
<evidence type="ECO:0000256" key="4">
    <source>
        <dbReference type="RuleBase" id="RU361277"/>
    </source>
</evidence>
<gene>
    <name evidence="6" type="ORF">HMPREF9103_02142</name>
</gene>
<organism evidence="6 7">
    <name type="scientific">Lentilactobacillus parafarraginis F0439</name>
    <dbReference type="NCBI Taxonomy" id="797515"/>
    <lineage>
        <taxon>Bacteria</taxon>
        <taxon>Bacillati</taxon>
        <taxon>Bacillota</taxon>
        <taxon>Bacilli</taxon>
        <taxon>Lactobacillales</taxon>
        <taxon>Lactobacillaceae</taxon>
        <taxon>Lentilactobacillus</taxon>
    </lineage>
</organism>
<dbReference type="CDD" id="cd08234">
    <property type="entry name" value="threonine_DH_like"/>
    <property type="match status" value="1"/>
</dbReference>
<dbReference type="PROSITE" id="PS00059">
    <property type="entry name" value="ADH_ZINC"/>
    <property type="match status" value="1"/>
</dbReference>
<dbReference type="InterPro" id="IPR050129">
    <property type="entry name" value="Zn_alcohol_dh"/>
</dbReference>
<dbReference type="PANTHER" id="PTHR43401:SF2">
    <property type="entry name" value="L-THREONINE 3-DEHYDROGENASE"/>
    <property type="match status" value="1"/>
</dbReference>
<keyword evidence="3" id="KW-0560">Oxidoreductase</keyword>
<dbReference type="SUPFAM" id="SSF51735">
    <property type="entry name" value="NAD(P)-binding Rossmann-fold domains"/>
    <property type="match status" value="1"/>
</dbReference>
<dbReference type="InterPro" id="IPR013154">
    <property type="entry name" value="ADH-like_N"/>
</dbReference>
<evidence type="ECO:0000256" key="3">
    <source>
        <dbReference type="ARBA" id="ARBA00023002"/>
    </source>
</evidence>
<dbReference type="InterPro" id="IPR013149">
    <property type="entry name" value="ADH-like_C"/>
</dbReference>
<keyword evidence="1 4" id="KW-0479">Metal-binding</keyword>
<name>G9ZQY4_9LACO</name>
<keyword evidence="7" id="KW-1185">Reference proteome</keyword>
<proteinExistence type="inferred from homology"/>
<evidence type="ECO:0000313" key="6">
    <source>
        <dbReference type="EMBL" id="EHL97086.1"/>
    </source>
</evidence>
<dbReference type="STRING" id="797515.HMPREF9103_02142"/>
<dbReference type="GO" id="GO:0008270">
    <property type="term" value="F:zinc ion binding"/>
    <property type="evidence" value="ECO:0007669"/>
    <property type="project" value="InterPro"/>
</dbReference>
<keyword evidence="2 4" id="KW-0862">Zinc</keyword>
<dbReference type="InterPro" id="IPR036291">
    <property type="entry name" value="NAD(P)-bd_dom_sf"/>
</dbReference>
<dbReference type="SMART" id="SM00829">
    <property type="entry name" value="PKS_ER"/>
    <property type="match status" value="1"/>
</dbReference>
<dbReference type="InterPro" id="IPR011032">
    <property type="entry name" value="GroES-like_sf"/>
</dbReference>
<dbReference type="Proteomes" id="UP000004625">
    <property type="component" value="Unassembled WGS sequence"/>
</dbReference>
<dbReference type="InterPro" id="IPR002328">
    <property type="entry name" value="ADH_Zn_CS"/>
</dbReference>
<dbReference type="Gene3D" id="3.90.180.10">
    <property type="entry name" value="Medium-chain alcohol dehydrogenases, catalytic domain"/>
    <property type="match status" value="1"/>
</dbReference>
<evidence type="ECO:0000259" key="5">
    <source>
        <dbReference type="SMART" id="SM00829"/>
    </source>
</evidence>
<dbReference type="Gene3D" id="3.40.50.720">
    <property type="entry name" value="NAD(P)-binding Rossmann-like Domain"/>
    <property type="match status" value="1"/>
</dbReference>
<dbReference type="AlphaFoldDB" id="G9ZQY4"/>
<evidence type="ECO:0000256" key="1">
    <source>
        <dbReference type="ARBA" id="ARBA00022723"/>
    </source>
</evidence>
<evidence type="ECO:0000313" key="7">
    <source>
        <dbReference type="Proteomes" id="UP000004625"/>
    </source>
</evidence>